<accession>A0A918Y6L0</accession>
<evidence type="ECO:0000313" key="3">
    <source>
        <dbReference type="Proteomes" id="UP000608955"/>
    </source>
</evidence>
<proteinExistence type="predicted"/>
<evidence type="ECO:0000313" key="2">
    <source>
        <dbReference type="EMBL" id="GHD92047.1"/>
    </source>
</evidence>
<dbReference type="EMBL" id="BMVF01000011">
    <property type="protein sequence ID" value="GHD92047.1"/>
    <property type="molecule type" value="Genomic_DNA"/>
</dbReference>
<name>A0A918Y6L0_9ACTN</name>
<reference evidence="2" key="2">
    <citation type="submission" date="2020-09" db="EMBL/GenBank/DDBJ databases">
        <authorList>
            <person name="Sun Q."/>
            <person name="Ohkuma M."/>
        </authorList>
    </citation>
    <scope>NUCLEOTIDE SEQUENCE</scope>
    <source>
        <strain evidence="2">JCM 4654</strain>
    </source>
</reference>
<protein>
    <submittedName>
        <fullName evidence="2">Uncharacterized protein</fullName>
    </submittedName>
</protein>
<dbReference type="Proteomes" id="UP000608955">
    <property type="component" value="Unassembled WGS sequence"/>
</dbReference>
<feature type="region of interest" description="Disordered" evidence="1">
    <location>
        <begin position="13"/>
        <end position="52"/>
    </location>
</feature>
<keyword evidence="3" id="KW-1185">Reference proteome</keyword>
<comment type="caution">
    <text evidence="2">The sequence shown here is derived from an EMBL/GenBank/DDBJ whole genome shotgun (WGS) entry which is preliminary data.</text>
</comment>
<dbReference type="AlphaFoldDB" id="A0A918Y6L0"/>
<organism evidence="2 3">
    <name type="scientific">Streptomyces naganishii JCM 4654</name>
    <dbReference type="NCBI Taxonomy" id="1306179"/>
    <lineage>
        <taxon>Bacteria</taxon>
        <taxon>Bacillati</taxon>
        <taxon>Actinomycetota</taxon>
        <taxon>Actinomycetes</taxon>
        <taxon>Kitasatosporales</taxon>
        <taxon>Streptomycetaceae</taxon>
        <taxon>Streptomyces</taxon>
    </lineage>
</organism>
<reference evidence="2" key="1">
    <citation type="journal article" date="2014" name="Int. J. Syst. Evol. Microbiol.">
        <title>Complete genome sequence of Corynebacterium casei LMG S-19264T (=DSM 44701T), isolated from a smear-ripened cheese.</title>
        <authorList>
            <consortium name="US DOE Joint Genome Institute (JGI-PGF)"/>
            <person name="Walter F."/>
            <person name="Albersmeier A."/>
            <person name="Kalinowski J."/>
            <person name="Ruckert C."/>
        </authorList>
    </citation>
    <scope>NUCLEOTIDE SEQUENCE</scope>
    <source>
        <strain evidence="2">JCM 4654</strain>
    </source>
</reference>
<sequence length="232" mass="24170">MSAGVIAIGEASSGEAAATQAGHRRAVPSASPSIEPAPTKTAPKTSARPVPKVMSARCTGKAKNMFFTAAGGSVTESSSQPPAYLRIKAARVVRDSKGVTVSYTLAGDVPEPGSDADATYWTWLGDGLDDMDEPAVSMQYLDSRWFVQVSGTNDVVGGDAEARPEIHGHTVSVRLPLRVPTSSGYVADLSKFTHAGWSTEGKDPSGFGTWMDGCPISGKEAGNPGSWEVALR</sequence>
<evidence type="ECO:0000256" key="1">
    <source>
        <dbReference type="SAM" id="MobiDB-lite"/>
    </source>
</evidence>
<gene>
    <name evidence="2" type="ORF">GCM10010508_43230</name>
</gene>